<feature type="region of interest" description="Disordered" evidence="1">
    <location>
        <begin position="79"/>
        <end position="121"/>
    </location>
</feature>
<keyword evidence="3" id="KW-1185">Reference proteome</keyword>
<dbReference type="AlphaFoldDB" id="A0A2J6PL33"/>
<name>A0A2J6PL33_9HELO</name>
<sequence>MECHAPTNGGCAALLTPKKCGYRRVRCGPFVAELKTIHVVKAFKEEGGGLRYPTPWGEWKWSDKYQRHYRARLKGPDDWEYEYDQPEDQPRTTTPFGAADLEAPSPSPYPSSSDYTTTHDAEIDDISQGAWQRFAILAID</sequence>
<gene>
    <name evidence="2" type="ORF">NA56DRAFT_710636</name>
</gene>
<protein>
    <submittedName>
        <fullName evidence="2">Uncharacterized protein</fullName>
    </submittedName>
</protein>
<reference evidence="2 3" key="1">
    <citation type="submission" date="2016-05" db="EMBL/GenBank/DDBJ databases">
        <title>A degradative enzymes factory behind the ericoid mycorrhizal symbiosis.</title>
        <authorList>
            <consortium name="DOE Joint Genome Institute"/>
            <person name="Martino E."/>
            <person name="Morin E."/>
            <person name="Grelet G."/>
            <person name="Kuo A."/>
            <person name="Kohler A."/>
            <person name="Daghino S."/>
            <person name="Barry K."/>
            <person name="Choi C."/>
            <person name="Cichocki N."/>
            <person name="Clum A."/>
            <person name="Copeland A."/>
            <person name="Hainaut M."/>
            <person name="Haridas S."/>
            <person name="Labutti K."/>
            <person name="Lindquist E."/>
            <person name="Lipzen A."/>
            <person name="Khouja H.-R."/>
            <person name="Murat C."/>
            <person name="Ohm R."/>
            <person name="Olson A."/>
            <person name="Spatafora J."/>
            <person name="Veneault-Fourrey C."/>
            <person name="Henrissat B."/>
            <person name="Grigoriev I."/>
            <person name="Martin F."/>
            <person name="Perotto S."/>
        </authorList>
    </citation>
    <scope>NUCLEOTIDE SEQUENCE [LARGE SCALE GENOMIC DNA]</scope>
    <source>
        <strain evidence="2 3">UAMH 7357</strain>
    </source>
</reference>
<dbReference type="EMBL" id="KZ613519">
    <property type="protein sequence ID" value="PMD14737.1"/>
    <property type="molecule type" value="Genomic_DNA"/>
</dbReference>
<accession>A0A2J6PL33</accession>
<evidence type="ECO:0000313" key="3">
    <source>
        <dbReference type="Proteomes" id="UP000235672"/>
    </source>
</evidence>
<evidence type="ECO:0000313" key="2">
    <source>
        <dbReference type="EMBL" id="PMD14737.1"/>
    </source>
</evidence>
<proteinExistence type="predicted"/>
<organism evidence="2 3">
    <name type="scientific">Hyaloscypha hepaticicola</name>
    <dbReference type="NCBI Taxonomy" id="2082293"/>
    <lineage>
        <taxon>Eukaryota</taxon>
        <taxon>Fungi</taxon>
        <taxon>Dikarya</taxon>
        <taxon>Ascomycota</taxon>
        <taxon>Pezizomycotina</taxon>
        <taxon>Leotiomycetes</taxon>
        <taxon>Helotiales</taxon>
        <taxon>Hyaloscyphaceae</taxon>
        <taxon>Hyaloscypha</taxon>
    </lineage>
</organism>
<dbReference type="Proteomes" id="UP000235672">
    <property type="component" value="Unassembled WGS sequence"/>
</dbReference>
<evidence type="ECO:0000256" key="1">
    <source>
        <dbReference type="SAM" id="MobiDB-lite"/>
    </source>
</evidence>
<dbReference type="OrthoDB" id="3580285at2759"/>